<dbReference type="AlphaFoldDB" id="A0AAD4GY27"/>
<comment type="caution">
    <text evidence="3">The sequence shown here is derived from an EMBL/GenBank/DDBJ whole genome shotgun (WGS) entry which is preliminary data.</text>
</comment>
<name>A0AAD4GY27_ASPNN</name>
<sequence length="186" mass="18863">MRFSILAVMAMASTVLAQEDPGPSPTASVGCEPHGDHWHCEGPATEAATETTVVTPTMPSPTQSVGCEPHGDHWHCDGPASTEATATTTASASHSHDDDDDEEEATETPTMPSPSESVGCEPHGDHWHCEGPAETGSVSATTSAEGAEETGSSEEEGSSEEGAAGMLGVELSAVIALAVGVAVVQL</sequence>
<protein>
    <submittedName>
        <fullName evidence="3">Uncharacterized protein</fullName>
    </submittedName>
</protein>
<dbReference type="PROSITE" id="PS51257">
    <property type="entry name" value="PROKAR_LIPOPROTEIN"/>
    <property type="match status" value="1"/>
</dbReference>
<feature type="signal peptide" evidence="2">
    <location>
        <begin position="1"/>
        <end position="17"/>
    </location>
</feature>
<feature type="compositionally biased region" description="Acidic residues" evidence="1">
    <location>
        <begin position="146"/>
        <end position="159"/>
    </location>
</feature>
<feature type="compositionally biased region" description="Low complexity" evidence="1">
    <location>
        <begin position="79"/>
        <end position="93"/>
    </location>
</feature>
<evidence type="ECO:0000313" key="4">
    <source>
        <dbReference type="Proteomes" id="UP001194746"/>
    </source>
</evidence>
<feature type="compositionally biased region" description="Low complexity" evidence="1">
    <location>
        <begin position="107"/>
        <end position="117"/>
    </location>
</feature>
<organism evidence="3 4">
    <name type="scientific">Aspergillus nanangensis</name>
    <dbReference type="NCBI Taxonomy" id="2582783"/>
    <lineage>
        <taxon>Eukaryota</taxon>
        <taxon>Fungi</taxon>
        <taxon>Dikarya</taxon>
        <taxon>Ascomycota</taxon>
        <taxon>Pezizomycotina</taxon>
        <taxon>Eurotiomycetes</taxon>
        <taxon>Eurotiomycetidae</taxon>
        <taxon>Eurotiales</taxon>
        <taxon>Aspergillaceae</taxon>
        <taxon>Aspergillus</taxon>
        <taxon>Aspergillus subgen. Circumdati</taxon>
    </lineage>
</organism>
<accession>A0AAD4GY27</accession>
<feature type="compositionally biased region" description="Low complexity" evidence="1">
    <location>
        <begin position="133"/>
        <end position="145"/>
    </location>
</feature>
<proteinExistence type="predicted"/>
<feature type="chain" id="PRO_5042142851" evidence="2">
    <location>
        <begin position="18"/>
        <end position="186"/>
    </location>
</feature>
<evidence type="ECO:0000313" key="3">
    <source>
        <dbReference type="EMBL" id="KAF9894464.1"/>
    </source>
</evidence>
<evidence type="ECO:0000256" key="2">
    <source>
        <dbReference type="SAM" id="SignalP"/>
    </source>
</evidence>
<feature type="compositionally biased region" description="Basic and acidic residues" evidence="1">
    <location>
        <begin position="122"/>
        <end position="131"/>
    </location>
</feature>
<keyword evidence="4" id="KW-1185">Reference proteome</keyword>
<gene>
    <name evidence="3" type="ORF">FE257_007967</name>
</gene>
<feature type="region of interest" description="Disordered" evidence="1">
    <location>
        <begin position="18"/>
        <end position="164"/>
    </location>
</feature>
<keyword evidence="2" id="KW-0732">Signal</keyword>
<dbReference type="EMBL" id="VCAU01000004">
    <property type="protein sequence ID" value="KAF9894464.1"/>
    <property type="molecule type" value="Genomic_DNA"/>
</dbReference>
<reference evidence="3" key="2">
    <citation type="submission" date="2020-02" db="EMBL/GenBank/DDBJ databases">
        <authorList>
            <person name="Gilchrist C.L.M."/>
            <person name="Chooi Y.-H."/>
        </authorList>
    </citation>
    <scope>NUCLEOTIDE SEQUENCE</scope>
    <source>
        <strain evidence="3">MST-FP2251</strain>
    </source>
</reference>
<dbReference type="Proteomes" id="UP001194746">
    <property type="component" value="Unassembled WGS sequence"/>
</dbReference>
<reference evidence="3" key="1">
    <citation type="journal article" date="2019" name="Beilstein J. Org. Chem.">
        <title>Nanangenines: drimane sesquiterpenoids as the dominant metabolite cohort of a novel Australian fungus, Aspergillus nanangensis.</title>
        <authorList>
            <person name="Lacey H.J."/>
            <person name="Gilchrist C.L.M."/>
            <person name="Crombie A."/>
            <person name="Kalaitzis J.A."/>
            <person name="Vuong D."/>
            <person name="Rutledge P.J."/>
            <person name="Turner P."/>
            <person name="Pitt J.I."/>
            <person name="Lacey E."/>
            <person name="Chooi Y.H."/>
            <person name="Piggott A.M."/>
        </authorList>
    </citation>
    <scope>NUCLEOTIDE SEQUENCE</scope>
    <source>
        <strain evidence="3">MST-FP2251</strain>
    </source>
</reference>
<evidence type="ECO:0000256" key="1">
    <source>
        <dbReference type="SAM" id="MobiDB-lite"/>
    </source>
</evidence>
<feature type="compositionally biased region" description="Low complexity" evidence="1">
    <location>
        <begin position="43"/>
        <end position="57"/>
    </location>
</feature>